<keyword evidence="1" id="KW-0812">Transmembrane</keyword>
<keyword evidence="1" id="KW-1133">Transmembrane helix</keyword>
<dbReference type="Pfam" id="PF05437">
    <property type="entry name" value="AzlD"/>
    <property type="match status" value="1"/>
</dbReference>
<accession>A0A5J5GSI9</accession>
<feature type="transmembrane region" description="Helical" evidence="1">
    <location>
        <begin position="6"/>
        <end position="28"/>
    </location>
</feature>
<evidence type="ECO:0000256" key="1">
    <source>
        <dbReference type="SAM" id="Phobius"/>
    </source>
</evidence>
<dbReference type="InterPro" id="IPR008407">
    <property type="entry name" value="Brnchd-chn_aa_trnsp_AzlD"/>
</dbReference>
<dbReference type="Proteomes" id="UP000326554">
    <property type="component" value="Unassembled WGS sequence"/>
</dbReference>
<name>A0A5J5GSI9_9RHOB</name>
<gene>
    <name evidence="2" type="ORF">F3S47_04780</name>
</gene>
<dbReference type="AlphaFoldDB" id="A0A5J5GSI9"/>
<evidence type="ECO:0000313" key="3">
    <source>
        <dbReference type="Proteomes" id="UP000326554"/>
    </source>
</evidence>
<sequence>MTTAEVWLLIALLGVGTFAIRLSFLGLIGGRELPPWVLRLLRYTPVAVIPGMVAPLVLWPDATGGEPDPARLAAAGATLLAGLWTKNVLIAIGTGAAVLYAGIWLTG</sequence>
<feature type="transmembrane region" description="Helical" evidence="1">
    <location>
        <begin position="88"/>
        <end position="106"/>
    </location>
</feature>
<reference evidence="2 3" key="1">
    <citation type="submission" date="2019-09" db="EMBL/GenBank/DDBJ databases">
        <authorList>
            <person name="Park J.-S."/>
            <person name="Choi H.-J."/>
        </authorList>
    </citation>
    <scope>NUCLEOTIDE SEQUENCE [LARGE SCALE GENOMIC DNA]</scope>
    <source>
        <strain evidence="2 3">176SS1-4</strain>
    </source>
</reference>
<dbReference type="EMBL" id="VYQE01000001">
    <property type="protein sequence ID" value="KAA9010558.1"/>
    <property type="molecule type" value="Genomic_DNA"/>
</dbReference>
<comment type="caution">
    <text evidence="2">The sequence shown here is derived from an EMBL/GenBank/DDBJ whole genome shotgun (WGS) entry which is preliminary data.</text>
</comment>
<proteinExistence type="predicted"/>
<dbReference type="RefSeq" id="WP_150444043.1">
    <property type="nucleotide sequence ID" value="NZ_VYQE01000001.1"/>
</dbReference>
<keyword evidence="1" id="KW-0472">Membrane</keyword>
<protein>
    <submittedName>
        <fullName evidence="2">AzlD domain-containing protein</fullName>
    </submittedName>
</protein>
<evidence type="ECO:0000313" key="2">
    <source>
        <dbReference type="EMBL" id="KAA9010558.1"/>
    </source>
</evidence>
<organism evidence="2 3">
    <name type="scientific">Histidinibacterium aquaticum</name>
    <dbReference type="NCBI Taxonomy" id="2613962"/>
    <lineage>
        <taxon>Bacteria</taxon>
        <taxon>Pseudomonadati</taxon>
        <taxon>Pseudomonadota</taxon>
        <taxon>Alphaproteobacteria</taxon>
        <taxon>Rhodobacterales</taxon>
        <taxon>Paracoccaceae</taxon>
        <taxon>Histidinibacterium</taxon>
    </lineage>
</organism>
<keyword evidence="3" id="KW-1185">Reference proteome</keyword>